<comment type="caution">
    <text evidence="2">The sequence shown here is derived from an EMBL/GenBank/DDBJ whole genome shotgun (WGS) entry which is preliminary data.</text>
</comment>
<protein>
    <submittedName>
        <fullName evidence="2">Uncharacterized protein</fullName>
    </submittedName>
</protein>
<feature type="region of interest" description="Disordered" evidence="1">
    <location>
        <begin position="1"/>
        <end position="37"/>
    </location>
</feature>
<sequence>MTDVRVTCTVQQSASSTKSGPGIPAFNAPGATAKGSA</sequence>
<keyword evidence="3" id="KW-1185">Reference proteome</keyword>
<gene>
    <name evidence="2" type="ORF">FHX50_000353</name>
</gene>
<dbReference type="Proteomes" id="UP000568050">
    <property type="component" value="Unassembled WGS sequence"/>
</dbReference>
<reference evidence="2 3" key="1">
    <citation type="submission" date="2020-08" db="EMBL/GenBank/DDBJ databases">
        <title>Sequencing the genomes of 1000 actinobacteria strains.</title>
        <authorList>
            <person name="Klenk H.-P."/>
        </authorList>
    </citation>
    <scope>NUCLEOTIDE SEQUENCE [LARGE SCALE GENOMIC DNA]</scope>
    <source>
        <strain evidence="2 3">DSM 23040</strain>
    </source>
</reference>
<evidence type="ECO:0000256" key="1">
    <source>
        <dbReference type="SAM" id="MobiDB-lite"/>
    </source>
</evidence>
<dbReference type="EMBL" id="JACHWP010000001">
    <property type="protein sequence ID" value="MBB3022105.1"/>
    <property type="molecule type" value="Genomic_DNA"/>
</dbReference>
<organism evidence="2 3">
    <name type="scientific">Helcobacillus massiliensis</name>
    <dbReference type="NCBI Taxonomy" id="521392"/>
    <lineage>
        <taxon>Bacteria</taxon>
        <taxon>Bacillati</taxon>
        <taxon>Actinomycetota</taxon>
        <taxon>Actinomycetes</taxon>
        <taxon>Micrococcales</taxon>
        <taxon>Dermabacteraceae</taxon>
        <taxon>Helcobacillus</taxon>
    </lineage>
</organism>
<evidence type="ECO:0000313" key="2">
    <source>
        <dbReference type="EMBL" id="MBB3022105.1"/>
    </source>
</evidence>
<accession>A0A839QQQ3</accession>
<name>A0A839QQQ3_9MICO</name>
<feature type="compositionally biased region" description="Polar residues" evidence="1">
    <location>
        <begin position="8"/>
        <end position="19"/>
    </location>
</feature>
<proteinExistence type="predicted"/>
<dbReference type="AlphaFoldDB" id="A0A839QQQ3"/>
<evidence type="ECO:0000313" key="3">
    <source>
        <dbReference type="Proteomes" id="UP000568050"/>
    </source>
</evidence>